<dbReference type="InterPro" id="IPR052162">
    <property type="entry name" value="Sensor_kinase/Photoreceptor"/>
</dbReference>
<feature type="domain" description="PAC" evidence="11">
    <location>
        <begin position="231"/>
        <end position="283"/>
    </location>
</feature>
<feature type="domain" description="PAS" evidence="10">
    <location>
        <begin position="28"/>
        <end position="99"/>
    </location>
</feature>
<dbReference type="PRINTS" id="PR00038">
    <property type="entry name" value="HTHLUXR"/>
</dbReference>
<dbReference type="InterPro" id="IPR011006">
    <property type="entry name" value="CheY-like_superfamily"/>
</dbReference>
<dbReference type="EC" id="2.7.13.3" evidence="2"/>
<dbReference type="SUPFAM" id="SSF52172">
    <property type="entry name" value="CheY-like"/>
    <property type="match status" value="1"/>
</dbReference>
<evidence type="ECO:0000256" key="1">
    <source>
        <dbReference type="ARBA" id="ARBA00000085"/>
    </source>
</evidence>
<keyword evidence="13" id="KW-1185">Reference proteome</keyword>
<dbReference type="NCBIfam" id="TIGR00229">
    <property type="entry name" value="sensory_box"/>
    <property type="match status" value="3"/>
</dbReference>
<dbReference type="Pfam" id="PF08447">
    <property type="entry name" value="PAS_3"/>
    <property type="match status" value="2"/>
</dbReference>
<dbReference type="RefSeq" id="WP_252167297.1">
    <property type="nucleotide sequence ID" value="NZ_CP084930.1"/>
</dbReference>
<feature type="domain" description="PAC" evidence="11">
    <location>
        <begin position="102"/>
        <end position="154"/>
    </location>
</feature>
<dbReference type="PROSITE" id="PS50110">
    <property type="entry name" value="RESPONSE_REGULATORY"/>
    <property type="match status" value="1"/>
</dbReference>
<keyword evidence="3 7" id="KW-0597">Phosphoprotein</keyword>
<gene>
    <name evidence="12" type="ORF">LHA26_03115</name>
</gene>
<dbReference type="Pfam" id="PF08448">
    <property type="entry name" value="PAS_4"/>
    <property type="match status" value="1"/>
</dbReference>
<evidence type="ECO:0000313" key="12">
    <source>
        <dbReference type="EMBL" id="USI73487.1"/>
    </source>
</evidence>
<evidence type="ECO:0000256" key="7">
    <source>
        <dbReference type="PROSITE-ProRule" id="PRU00169"/>
    </source>
</evidence>
<dbReference type="CDD" id="cd00130">
    <property type="entry name" value="PAS"/>
    <property type="match status" value="3"/>
</dbReference>
<accession>A0ABY4X995</accession>
<evidence type="ECO:0000259" key="10">
    <source>
        <dbReference type="PROSITE" id="PS50112"/>
    </source>
</evidence>
<evidence type="ECO:0000259" key="9">
    <source>
        <dbReference type="PROSITE" id="PS50110"/>
    </source>
</evidence>
<reference evidence="12" key="1">
    <citation type="journal article" date="2022" name="Toxins">
        <title>Genomic Analysis of Sphingopyxis sp. USTB-05 for Biodegrading Cyanobacterial Hepatotoxins.</title>
        <authorList>
            <person name="Liu C."/>
            <person name="Xu Q."/>
            <person name="Zhao Z."/>
            <person name="Zhang H."/>
            <person name="Liu X."/>
            <person name="Yin C."/>
            <person name="Liu Y."/>
            <person name="Yan H."/>
        </authorList>
    </citation>
    <scope>NUCLEOTIDE SEQUENCE</scope>
    <source>
        <strain evidence="12">NBD5</strain>
    </source>
</reference>
<dbReference type="SMART" id="SM00091">
    <property type="entry name" value="PAS"/>
    <property type="match status" value="3"/>
</dbReference>
<proteinExistence type="predicted"/>
<organism evidence="12 13">
    <name type="scientific">Sphingomonas morindae</name>
    <dbReference type="NCBI Taxonomy" id="1541170"/>
    <lineage>
        <taxon>Bacteria</taxon>
        <taxon>Pseudomonadati</taxon>
        <taxon>Pseudomonadota</taxon>
        <taxon>Alphaproteobacteria</taxon>
        <taxon>Sphingomonadales</taxon>
        <taxon>Sphingomonadaceae</taxon>
        <taxon>Sphingomonas</taxon>
    </lineage>
</organism>
<evidence type="ECO:0000256" key="4">
    <source>
        <dbReference type="ARBA" id="ARBA00022679"/>
    </source>
</evidence>
<dbReference type="PANTHER" id="PTHR43304:SF1">
    <property type="entry name" value="PAC DOMAIN-CONTAINING PROTEIN"/>
    <property type="match status" value="1"/>
</dbReference>
<dbReference type="InterPro" id="IPR035965">
    <property type="entry name" value="PAS-like_dom_sf"/>
</dbReference>
<evidence type="ECO:0000313" key="13">
    <source>
        <dbReference type="Proteomes" id="UP001056937"/>
    </source>
</evidence>
<dbReference type="Gene3D" id="1.10.10.10">
    <property type="entry name" value="Winged helix-like DNA-binding domain superfamily/Winged helix DNA-binding domain"/>
    <property type="match status" value="1"/>
</dbReference>
<keyword evidence="6" id="KW-0238">DNA-binding</keyword>
<keyword evidence="5" id="KW-0418">Kinase</keyword>
<dbReference type="SUPFAM" id="SSF55785">
    <property type="entry name" value="PYP-like sensor domain (PAS domain)"/>
    <property type="match status" value="3"/>
</dbReference>
<dbReference type="InterPro" id="IPR001610">
    <property type="entry name" value="PAC"/>
</dbReference>
<dbReference type="PROSITE" id="PS50112">
    <property type="entry name" value="PAS"/>
    <property type="match status" value="2"/>
</dbReference>
<dbReference type="InterPro" id="IPR000792">
    <property type="entry name" value="Tscrpt_reg_LuxR_C"/>
</dbReference>
<evidence type="ECO:0000256" key="5">
    <source>
        <dbReference type="ARBA" id="ARBA00022777"/>
    </source>
</evidence>
<dbReference type="Gene3D" id="2.10.70.100">
    <property type="match status" value="1"/>
</dbReference>
<dbReference type="SUPFAM" id="SSF46894">
    <property type="entry name" value="C-terminal effector domain of the bipartite response regulators"/>
    <property type="match status" value="1"/>
</dbReference>
<dbReference type="Pfam" id="PF00196">
    <property type="entry name" value="GerE"/>
    <property type="match status" value="1"/>
</dbReference>
<comment type="catalytic activity">
    <reaction evidence="1">
        <text>ATP + protein L-histidine = ADP + protein N-phospho-L-histidine.</text>
        <dbReference type="EC" id="2.7.13.3"/>
    </reaction>
</comment>
<dbReference type="EMBL" id="CP084930">
    <property type="protein sequence ID" value="USI73487.1"/>
    <property type="molecule type" value="Genomic_DNA"/>
</dbReference>
<dbReference type="SMART" id="SM00421">
    <property type="entry name" value="HTH_LUXR"/>
    <property type="match status" value="1"/>
</dbReference>
<dbReference type="InterPro" id="IPR000014">
    <property type="entry name" value="PAS"/>
</dbReference>
<feature type="modified residue" description="4-aspartylphosphate" evidence="7">
    <location>
        <position position="456"/>
    </location>
</feature>
<dbReference type="PROSITE" id="PS50043">
    <property type="entry name" value="HTH_LUXR_2"/>
    <property type="match status" value="1"/>
</dbReference>
<evidence type="ECO:0000256" key="3">
    <source>
        <dbReference type="ARBA" id="ARBA00022553"/>
    </source>
</evidence>
<dbReference type="Proteomes" id="UP001056937">
    <property type="component" value="Chromosome 1"/>
</dbReference>
<dbReference type="InterPro" id="IPR001789">
    <property type="entry name" value="Sig_transdc_resp-reg_receiver"/>
</dbReference>
<dbReference type="Gene3D" id="3.30.450.20">
    <property type="entry name" value="PAS domain"/>
    <property type="match status" value="3"/>
</dbReference>
<keyword evidence="4" id="KW-0808">Transferase</keyword>
<dbReference type="InterPro" id="IPR016032">
    <property type="entry name" value="Sig_transdc_resp-reg_C-effctor"/>
</dbReference>
<feature type="domain" description="PAC" evidence="11">
    <location>
        <begin position="359"/>
        <end position="412"/>
    </location>
</feature>
<sequence length="614" mass="66029">MERDKPPPALALKDREPAFAAEEALAHHARFLEANLSAIPDYVYAFDRERRFAYANPAMLALFGLTAETMLGKTFAELDYPQDLATVLNGHIDQILAEGVTVQNEVFFRSPTGQAAYFAYLWGPVRNRAGEVELVVGVSRDTSERRAFEESLRTSEARLRAATELVGIGIYAWDPASGALEWDDRLRAMWGLPPGTPVDSAMFEAGIHPEDRARVQDAIARCVDPAGDGSYSIEYRVIGRDDGVIRHIATSGRTSFAGGKAVGFIGAAVDMTQQRAAEAAIRASEARFRGFADNSTNLIWIGDPAAGIITYRSAAYSRIWGVPCEAGPTDLATWMQDVHPEDRQQVDHALARVAAGEVVQFEYRLLRPRDGAVRRLRDTSFPIIDGAGAVTQIGGITEDLTRDEVRHVYVVNGKPAEARALAGWVRGLGYRAQSFASAAAFLDLAPALAPGCVLLDLRRKREEALSVPRELRARAITLPTIALDIAHADIGCAVAAMKAGTVDYILVGDEAALETALAEAIAACQGAARAAAPDDGAAARIARLTPRESEVLRGLVDGGTNKTIAQRLGISPRTVELHRAQLLHRLDAGSLTELLQLALAAGVAPSAGYPRKPA</sequence>
<feature type="domain" description="HTH luxR-type" evidence="8">
    <location>
        <begin position="537"/>
        <end position="602"/>
    </location>
</feature>
<dbReference type="InterPro" id="IPR013656">
    <property type="entry name" value="PAS_4"/>
</dbReference>
<dbReference type="InterPro" id="IPR013655">
    <property type="entry name" value="PAS_fold_3"/>
</dbReference>
<feature type="domain" description="PAS" evidence="10">
    <location>
        <begin position="155"/>
        <end position="226"/>
    </location>
</feature>
<evidence type="ECO:0000259" key="11">
    <source>
        <dbReference type="PROSITE" id="PS50113"/>
    </source>
</evidence>
<evidence type="ECO:0000256" key="2">
    <source>
        <dbReference type="ARBA" id="ARBA00012438"/>
    </source>
</evidence>
<dbReference type="CDD" id="cd06170">
    <property type="entry name" value="LuxR_C_like"/>
    <property type="match status" value="1"/>
</dbReference>
<dbReference type="InterPro" id="IPR000700">
    <property type="entry name" value="PAS-assoc_C"/>
</dbReference>
<evidence type="ECO:0000259" key="8">
    <source>
        <dbReference type="PROSITE" id="PS50043"/>
    </source>
</evidence>
<dbReference type="InterPro" id="IPR036388">
    <property type="entry name" value="WH-like_DNA-bd_sf"/>
</dbReference>
<dbReference type="PROSITE" id="PS50113">
    <property type="entry name" value="PAC"/>
    <property type="match status" value="3"/>
</dbReference>
<evidence type="ECO:0000256" key="6">
    <source>
        <dbReference type="ARBA" id="ARBA00023125"/>
    </source>
</evidence>
<dbReference type="PANTHER" id="PTHR43304">
    <property type="entry name" value="PHYTOCHROME-LIKE PROTEIN CPH1"/>
    <property type="match status" value="1"/>
</dbReference>
<name>A0ABY4X995_9SPHN</name>
<feature type="domain" description="Response regulatory" evidence="9">
    <location>
        <begin position="407"/>
        <end position="522"/>
    </location>
</feature>
<protein>
    <recommendedName>
        <fullName evidence="2">histidine kinase</fullName>
        <ecNumber evidence="2">2.7.13.3</ecNumber>
    </recommendedName>
</protein>
<dbReference type="SMART" id="SM00086">
    <property type="entry name" value="PAC"/>
    <property type="match status" value="3"/>
</dbReference>
<dbReference type="Gene3D" id="3.40.50.2300">
    <property type="match status" value="1"/>
</dbReference>